<keyword evidence="4 10" id="KW-1134">Transmembrane beta strand</keyword>
<dbReference type="Proteomes" id="UP000197446">
    <property type="component" value="Unassembled WGS sequence"/>
</dbReference>
<evidence type="ECO:0000256" key="2">
    <source>
        <dbReference type="ARBA" id="ARBA00009810"/>
    </source>
</evidence>
<evidence type="ECO:0008006" key="16">
    <source>
        <dbReference type="Google" id="ProtNLM"/>
    </source>
</evidence>
<evidence type="ECO:0000313" key="15">
    <source>
        <dbReference type="Proteomes" id="UP000197446"/>
    </source>
</evidence>
<comment type="similarity">
    <text evidence="2 10 11">Belongs to the TonB-dependent receptor family.</text>
</comment>
<feature type="domain" description="TonB-dependent receptor-like beta-barrel" evidence="12">
    <location>
        <begin position="370"/>
        <end position="896"/>
    </location>
</feature>
<reference evidence="14 15" key="1">
    <citation type="journal article" date="2007" name="Int. J. Syst. Evol. Microbiol.">
        <title>Description of Pelomonas aquatica sp. nov. and Pelomonas puraquae sp. nov., isolated from industrial and haemodialysis water.</title>
        <authorList>
            <person name="Gomila M."/>
            <person name="Bowien B."/>
            <person name="Falsen E."/>
            <person name="Moore E.R."/>
            <person name="Lalucat J."/>
        </authorList>
    </citation>
    <scope>NUCLEOTIDE SEQUENCE [LARGE SCALE GENOMIC DNA]</scope>
    <source>
        <strain evidence="14 15">CCUG 52769</strain>
    </source>
</reference>
<evidence type="ECO:0000256" key="6">
    <source>
        <dbReference type="ARBA" id="ARBA00023077"/>
    </source>
</evidence>
<accession>A0A254N628</accession>
<dbReference type="Pfam" id="PF00593">
    <property type="entry name" value="TonB_dep_Rec_b-barrel"/>
    <property type="match status" value="1"/>
</dbReference>
<sequence>MGRADASGARPVAASRRFGFFVRRGVRRSSCWFQNRALFLASLTRRGDSTVNTTRRLPLLPLAAALLTCFSPALWAQATSGDGAAGGEGADKASLARVTVTGSNIRRASAETPSPVQNLTAADIARTGYSTLGEVLQHLSANNMGSLGQATPGAFGAGGSGISLRGLTVGATLVLIDGHRMASYPLPDDGQRDFVDIASIPVEAVERVEVLKDGASAIYGSDAMAGVVNVILKRSHEGTALQAEIGSSSRGDGRMVKVSGIRGFGDLTRDGVAGYLSAGFRRQGSVLLSDRPALGGSDWTRYGGEDLGLVANPELQVAPETRTYSLLGKVTALLPQDWTLSVAASVLGSRATQVGLLNWVSPEGGITTFNFGPNHPNPQPTALNGTNVIDPATGSPVDNEFGDLPAQRSQTSTQSQRLVAELSGGIGGWDVQATLGLTRVATDLTLKHFISLPALQAALNSGKYVIGANNPATVLASLTPEGRSTSTNTLNFISLRASRDLMKLGGGNLALGTGVEFSKRSLDERFPDGFSSGAQASNIYAFGVGKQTISAAYVELAAPLTRQLEVDAAARVDHYDTYGSSVTPKVGAKYVPIKELTLRGTWAGGFRAPNPVEIGTSGSSAGYLPPLVDTALCNLVKPGQPCDIGVGGTQLQLPGKDLKPEKSRSMTLGFILEPVPTMNVSVDYYDIKIRNQIVSVGLFGQGQIDTPDAYGTKLYRVNSPTTPNAAPTSADDTILYGTYPFINLGSARTSGVDVDLRMKLNAGAWGEFTPQLQWSHMIRYTIDRGPGQVYEMAGTHGPSFVSTNTGTPKDRASLGLAWSRGPVELSGTLNYISGMKVEDSSYNLPDCAAALSTIYPNGLPAGGSPLCRVPSFTTFNLNASWQVTPGLSLRASVTNLFDRTAPIDAFASGSTGGGVSSGGAHYNPSLHQEGAVGRYLTVGASWRF</sequence>
<evidence type="ECO:0000256" key="9">
    <source>
        <dbReference type="ARBA" id="ARBA00023237"/>
    </source>
</evidence>
<dbReference type="SUPFAM" id="SSF56935">
    <property type="entry name" value="Porins"/>
    <property type="match status" value="1"/>
</dbReference>
<evidence type="ECO:0000256" key="11">
    <source>
        <dbReference type="RuleBase" id="RU003357"/>
    </source>
</evidence>
<comment type="caution">
    <text evidence="14">The sequence shown here is derived from an EMBL/GenBank/DDBJ whole genome shotgun (WGS) entry which is preliminary data.</text>
</comment>
<feature type="domain" description="TonB-dependent receptor plug" evidence="13">
    <location>
        <begin position="110"/>
        <end position="227"/>
    </location>
</feature>
<organism evidence="14 15">
    <name type="scientific">Roseateles puraquae</name>
    <dbReference type="NCBI Taxonomy" id="431059"/>
    <lineage>
        <taxon>Bacteria</taxon>
        <taxon>Pseudomonadati</taxon>
        <taxon>Pseudomonadota</taxon>
        <taxon>Betaproteobacteria</taxon>
        <taxon>Burkholderiales</taxon>
        <taxon>Sphaerotilaceae</taxon>
        <taxon>Roseateles</taxon>
    </lineage>
</organism>
<dbReference type="InterPro" id="IPR039426">
    <property type="entry name" value="TonB-dep_rcpt-like"/>
</dbReference>
<dbReference type="EMBL" id="NISI01000005">
    <property type="protein sequence ID" value="OWR03516.1"/>
    <property type="molecule type" value="Genomic_DNA"/>
</dbReference>
<evidence type="ECO:0000256" key="3">
    <source>
        <dbReference type="ARBA" id="ARBA00022448"/>
    </source>
</evidence>
<evidence type="ECO:0000256" key="10">
    <source>
        <dbReference type="PROSITE-ProRule" id="PRU01360"/>
    </source>
</evidence>
<gene>
    <name evidence="14" type="ORF">CDO81_13545</name>
</gene>
<evidence type="ECO:0000256" key="5">
    <source>
        <dbReference type="ARBA" id="ARBA00022692"/>
    </source>
</evidence>
<dbReference type="Gene3D" id="2.40.170.20">
    <property type="entry name" value="TonB-dependent receptor, beta-barrel domain"/>
    <property type="match status" value="1"/>
</dbReference>
<evidence type="ECO:0000256" key="4">
    <source>
        <dbReference type="ARBA" id="ARBA00022452"/>
    </source>
</evidence>
<evidence type="ECO:0000256" key="1">
    <source>
        <dbReference type="ARBA" id="ARBA00004571"/>
    </source>
</evidence>
<evidence type="ECO:0000259" key="12">
    <source>
        <dbReference type="Pfam" id="PF00593"/>
    </source>
</evidence>
<dbReference type="InterPro" id="IPR012910">
    <property type="entry name" value="Plug_dom"/>
</dbReference>
<dbReference type="InterPro" id="IPR036942">
    <property type="entry name" value="Beta-barrel_TonB_sf"/>
</dbReference>
<keyword evidence="6 11" id="KW-0798">TonB box</keyword>
<dbReference type="CDD" id="cd01347">
    <property type="entry name" value="ligand_gated_channel"/>
    <property type="match status" value="1"/>
</dbReference>
<dbReference type="AlphaFoldDB" id="A0A254N628"/>
<dbReference type="PROSITE" id="PS52016">
    <property type="entry name" value="TONB_DEPENDENT_REC_3"/>
    <property type="match status" value="1"/>
</dbReference>
<keyword evidence="7 10" id="KW-0472">Membrane</keyword>
<evidence type="ECO:0000259" key="13">
    <source>
        <dbReference type="Pfam" id="PF07715"/>
    </source>
</evidence>
<evidence type="ECO:0000313" key="14">
    <source>
        <dbReference type="EMBL" id="OWR03516.1"/>
    </source>
</evidence>
<dbReference type="Gene3D" id="2.170.130.10">
    <property type="entry name" value="TonB-dependent receptor, plug domain"/>
    <property type="match status" value="1"/>
</dbReference>
<evidence type="ECO:0000256" key="7">
    <source>
        <dbReference type="ARBA" id="ARBA00023136"/>
    </source>
</evidence>
<keyword evidence="3 10" id="KW-0813">Transport</keyword>
<evidence type="ECO:0000256" key="8">
    <source>
        <dbReference type="ARBA" id="ARBA00023170"/>
    </source>
</evidence>
<keyword evidence="9 10" id="KW-0998">Cell outer membrane</keyword>
<dbReference type="PANTHER" id="PTHR47234:SF3">
    <property type="entry name" value="SECRETIN_TONB SHORT N-TERMINAL DOMAIN-CONTAINING PROTEIN"/>
    <property type="match status" value="1"/>
</dbReference>
<dbReference type="Pfam" id="PF07715">
    <property type="entry name" value="Plug"/>
    <property type="match status" value="1"/>
</dbReference>
<dbReference type="PANTHER" id="PTHR47234">
    <property type="match status" value="1"/>
</dbReference>
<dbReference type="InterPro" id="IPR037066">
    <property type="entry name" value="Plug_dom_sf"/>
</dbReference>
<proteinExistence type="inferred from homology"/>
<comment type="subcellular location">
    <subcellularLocation>
        <location evidence="1 10">Cell outer membrane</location>
        <topology evidence="1 10">Multi-pass membrane protein</topology>
    </subcellularLocation>
</comment>
<protein>
    <recommendedName>
        <fullName evidence="16">TonB-dependent receptor</fullName>
    </recommendedName>
</protein>
<dbReference type="InterPro" id="IPR000531">
    <property type="entry name" value="Beta-barrel_TonB"/>
</dbReference>
<dbReference type="GO" id="GO:0009279">
    <property type="term" value="C:cell outer membrane"/>
    <property type="evidence" value="ECO:0007669"/>
    <property type="project" value="UniProtKB-SubCell"/>
</dbReference>
<name>A0A254N628_9BURK</name>
<dbReference type="OrthoDB" id="9764669at2"/>
<keyword evidence="5 10" id="KW-0812">Transmembrane</keyword>
<keyword evidence="15" id="KW-1185">Reference proteome</keyword>
<keyword evidence="8" id="KW-0675">Receptor</keyword>